<dbReference type="GO" id="GO:0004672">
    <property type="term" value="F:protein kinase activity"/>
    <property type="evidence" value="ECO:0007669"/>
    <property type="project" value="InterPro"/>
</dbReference>
<feature type="non-terminal residue" evidence="2">
    <location>
        <position position="1"/>
    </location>
</feature>
<dbReference type="PROSITE" id="PS50011">
    <property type="entry name" value="PROTEIN_KINASE_DOM"/>
    <property type="match status" value="1"/>
</dbReference>
<dbReference type="InterPro" id="IPR008266">
    <property type="entry name" value="Tyr_kinase_AS"/>
</dbReference>
<dbReference type="InterPro" id="IPR001245">
    <property type="entry name" value="Ser-Thr/Tyr_kinase_cat_dom"/>
</dbReference>
<evidence type="ECO:0000313" key="3">
    <source>
        <dbReference type="Proteomes" id="UP000708208"/>
    </source>
</evidence>
<sequence>MALDIAHGLDWMHKNNFIHPDLAARNCLVGNNGQIVIGDYGLTPQKYKAEYYWRASVGIPIR</sequence>
<comment type="caution">
    <text evidence="2">The sequence shown here is derived from an EMBL/GenBank/DDBJ whole genome shotgun (WGS) entry which is preliminary data.</text>
</comment>
<dbReference type="PANTHER" id="PTHR24417">
    <property type="entry name" value="SERINE/THREONINE-PROTEIN KINASE LMTK1"/>
    <property type="match status" value="1"/>
</dbReference>
<reference evidence="2" key="1">
    <citation type="submission" date="2021-06" db="EMBL/GenBank/DDBJ databases">
        <authorList>
            <person name="Hodson N. C."/>
            <person name="Mongue J. A."/>
            <person name="Jaron S. K."/>
        </authorList>
    </citation>
    <scope>NUCLEOTIDE SEQUENCE</scope>
</reference>
<accession>A0A8J2JB30</accession>
<dbReference type="OrthoDB" id="5973359at2759"/>
<gene>
    <name evidence="2" type="ORF">AFUS01_LOCUS4030</name>
</gene>
<dbReference type="Pfam" id="PF07714">
    <property type="entry name" value="PK_Tyr_Ser-Thr"/>
    <property type="match status" value="1"/>
</dbReference>
<organism evidence="2 3">
    <name type="scientific">Allacma fusca</name>
    <dbReference type="NCBI Taxonomy" id="39272"/>
    <lineage>
        <taxon>Eukaryota</taxon>
        <taxon>Metazoa</taxon>
        <taxon>Ecdysozoa</taxon>
        <taxon>Arthropoda</taxon>
        <taxon>Hexapoda</taxon>
        <taxon>Collembola</taxon>
        <taxon>Symphypleona</taxon>
        <taxon>Sminthuridae</taxon>
        <taxon>Allacma</taxon>
    </lineage>
</organism>
<dbReference type="PROSITE" id="PS00109">
    <property type="entry name" value="PROTEIN_KINASE_TYR"/>
    <property type="match status" value="1"/>
</dbReference>
<dbReference type="GO" id="GO:0005524">
    <property type="term" value="F:ATP binding"/>
    <property type="evidence" value="ECO:0007669"/>
    <property type="project" value="InterPro"/>
</dbReference>
<protein>
    <recommendedName>
        <fullName evidence="1">Protein kinase domain-containing protein</fullName>
    </recommendedName>
</protein>
<keyword evidence="3" id="KW-1185">Reference proteome</keyword>
<dbReference type="EMBL" id="CAJVCH010024885">
    <property type="protein sequence ID" value="CAG7697420.1"/>
    <property type="molecule type" value="Genomic_DNA"/>
</dbReference>
<dbReference type="InterPro" id="IPR000719">
    <property type="entry name" value="Prot_kinase_dom"/>
</dbReference>
<feature type="domain" description="Protein kinase" evidence="1">
    <location>
        <begin position="1"/>
        <end position="62"/>
    </location>
</feature>
<name>A0A8J2JB30_9HEXA</name>
<evidence type="ECO:0000313" key="2">
    <source>
        <dbReference type="EMBL" id="CAG7697420.1"/>
    </source>
</evidence>
<dbReference type="PANTHER" id="PTHR24417:SF7">
    <property type="entry name" value="CHROMATIN MODIFICATION-RELATED PROTEIN EAF1"/>
    <property type="match status" value="1"/>
</dbReference>
<proteinExistence type="predicted"/>
<dbReference type="AlphaFoldDB" id="A0A8J2JB30"/>
<dbReference type="Proteomes" id="UP000708208">
    <property type="component" value="Unassembled WGS sequence"/>
</dbReference>
<evidence type="ECO:0000259" key="1">
    <source>
        <dbReference type="PROSITE" id="PS50011"/>
    </source>
</evidence>